<evidence type="ECO:0000313" key="15">
    <source>
        <dbReference type="Proteomes" id="UP000007875"/>
    </source>
</evidence>
<dbReference type="InterPro" id="IPR011009">
    <property type="entry name" value="Kinase-like_dom_sf"/>
</dbReference>
<feature type="region of interest" description="Disordered" evidence="11">
    <location>
        <begin position="1"/>
        <end position="21"/>
    </location>
</feature>
<dbReference type="FunCoup" id="H2Y6X3">
    <property type="interactions" value="75"/>
</dbReference>
<dbReference type="PANTHER" id="PTHR24356">
    <property type="entry name" value="SERINE/THREONINE-PROTEIN KINASE"/>
    <property type="match status" value="1"/>
</dbReference>
<feature type="domain" description="Protein kinase" evidence="12">
    <location>
        <begin position="493"/>
        <end position="624"/>
    </location>
</feature>
<dbReference type="InterPro" id="IPR036274">
    <property type="entry name" value="HR1_rpt_sf"/>
</dbReference>
<dbReference type="PROSITE" id="PS00107">
    <property type="entry name" value="PROTEIN_KINASE_ATP"/>
    <property type="match status" value="1"/>
</dbReference>
<dbReference type="FunFam" id="3.30.200.20:FF:000058">
    <property type="entry name" value="Putative serine/threonine-protein kinase N2"/>
    <property type="match status" value="1"/>
</dbReference>
<evidence type="ECO:0000259" key="12">
    <source>
        <dbReference type="PROSITE" id="PS50011"/>
    </source>
</evidence>
<dbReference type="AlphaFoldDB" id="H2Y6X3"/>
<reference evidence="15" key="1">
    <citation type="submission" date="2003-08" db="EMBL/GenBank/DDBJ databases">
        <authorList>
            <person name="Birren B."/>
            <person name="Nusbaum C."/>
            <person name="Abebe A."/>
            <person name="Abouelleil A."/>
            <person name="Adekoya E."/>
            <person name="Ait-zahra M."/>
            <person name="Allen N."/>
            <person name="Allen T."/>
            <person name="An P."/>
            <person name="Anderson M."/>
            <person name="Anderson S."/>
            <person name="Arachchi H."/>
            <person name="Armbruster J."/>
            <person name="Bachantsang P."/>
            <person name="Baldwin J."/>
            <person name="Barry A."/>
            <person name="Bayul T."/>
            <person name="Blitshsteyn B."/>
            <person name="Bloom T."/>
            <person name="Blye J."/>
            <person name="Boguslavskiy L."/>
            <person name="Borowsky M."/>
            <person name="Boukhgalter B."/>
            <person name="Brunache A."/>
            <person name="Butler J."/>
            <person name="Calixte N."/>
            <person name="Calvo S."/>
            <person name="Camarata J."/>
            <person name="Campo K."/>
            <person name="Chang J."/>
            <person name="Cheshatsang Y."/>
            <person name="Citroen M."/>
            <person name="Collymore A."/>
            <person name="Considine T."/>
            <person name="Cook A."/>
            <person name="Cooke P."/>
            <person name="Corum B."/>
            <person name="Cuomo C."/>
            <person name="David R."/>
            <person name="Dawoe T."/>
            <person name="Degray S."/>
            <person name="Dodge S."/>
            <person name="Dooley K."/>
            <person name="Dorje P."/>
            <person name="Dorjee K."/>
            <person name="Dorris L."/>
            <person name="Duffey N."/>
            <person name="Dupes A."/>
            <person name="Elkins T."/>
            <person name="Engels R."/>
            <person name="Erickson J."/>
            <person name="Farina A."/>
            <person name="Faro S."/>
            <person name="Ferreira P."/>
            <person name="Fischer H."/>
            <person name="Fitzgerald M."/>
            <person name="Foley K."/>
            <person name="Gage D."/>
            <person name="Galagan J."/>
            <person name="Gearin G."/>
            <person name="Gnerre S."/>
            <person name="Gnirke A."/>
            <person name="Goyette A."/>
            <person name="Graham J."/>
            <person name="Grandbois E."/>
            <person name="Gyaltsen K."/>
            <person name="Hafez N."/>
            <person name="Hagopian D."/>
            <person name="Hagos B."/>
            <person name="Hall J."/>
            <person name="Hatcher B."/>
            <person name="Heller A."/>
            <person name="Higgins H."/>
            <person name="Honan T."/>
            <person name="Horn A."/>
            <person name="Houde N."/>
            <person name="Hughes L."/>
            <person name="Hulme W."/>
            <person name="Husby E."/>
            <person name="Iliev I."/>
            <person name="Jaffe D."/>
            <person name="Jones C."/>
            <person name="Kamal M."/>
            <person name="Kamat A."/>
            <person name="Kamvysselis M."/>
            <person name="Karlsson E."/>
            <person name="Kells C."/>
            <person name="Kieu A."/>
            <person name="Kisner P."/>
            <person name="Kodira C."/>
            <person name="Kulbokas E."/>
            <person name="Labutti K."/>
            <person name="Lama D."/>
            <person name="Landers T."/>
            <person name="Leger J."/>
            <person name="Levine S."/>
            <person name="Lewis D."/>
            <person name="Lewis T."/>
            <person name="Lindblad-toh K."/>
            <person name="Liu X."/>
            <person name="Lokyitsang T."/>
            <person name="Lokyitsang Y."/>
            <person name="Lucien O."/>
            <person name="Lui A."/>
            <person name="Ma L.J."/>
            <person name="Mabbitt R."/>
            <person name="Macdonald J."/>
            <person name="Maclean C."/>
            <person name="Major J."/>
            <person name="Manning J."/>
            <person name="Marabella R."/>
            <person name="Maru K."/>
            <person name="Matthews C."/>
            <person name="Mauceli E."/>
            <person name="Mccarthy M."/>
            <person name="Mcdonough S."/>
            <person name="Mcghee T."/>
            <person name="Meldrim J."/>
            <person name="Meneus L."/>
            <person name="Mesirov J."/>
            <person name="Mihalev A."/>
            <person name="Mihova T."/>
            <person name="Mikkelsen T."/>
            <person name="Mlenga V."/>
            <person name="Moru K."/>
            <person name="Mozes J."/>
            <person name="Mulrain L."/>
            <person name="Munson G."/>
            <person name="Naylor J."/>
            <person name="Newes C."/>
            <person name="Nguyen C."/>
            <person name="Nguyen N."/>
            <person name="Nguyen T."/>
            <person name="Nicol R."/>
            <person name="Nielsen C."/>
            <person name="Nizzari M."/>
            <person name="Norbu C."/>
            <person name="Norbu N."/>
            <person name="O'donnell P."/>
            <person name="Okoawo O."/>
            <person name="O'leary S."/>
            <person name="Omotosho B."/>
            <person name="O'neill K."/>
            <person name="Osman S."/>
            <person name="Parker S."/>
            <person name="Perrin D."/>
            <person name="Phunkhang P."/>
            <person name="Piqani B."/>
            <person name="Purcell S."/>
            <person name="Rachupka T."/>
            <person name="Ramasamy U."/>
            <person name="Rameau R."/>
            <person name="Ray V."/>
            <person name="Raymond C."/>
            <person name="Retta R."/>
            <person name="Richardson S."/>
            <person name="Rise C."/>
            <person name="Rodriguez J."/>
            <person name="Rogers J."/>
            <person name="Rogov P."/>
            <person name="Rutman M."/>
            <person name="Schupbach R."/>
            <person name="Seaman C."/>
            <person name="Settipalli S."/>
            <person name="Sharpe T."/>
            <person name="Sheridan J."/>
            <person name="Sherpa N."/>
            <person name="Shi J."/>
            <person name="Smirnov S."/>
            <person name="Smith C."/>
            <person name="Sougnez C."/>
            <person name="Spencer B."/>
            <person name="Stalker J."/>
            <person name="Stange-thomann N."/>
            <person name="Stavropoulos S."/>
            <person name="Stetson K."/>
            <person name="Stone C."/>
            <person name="Stone S."/>
            <person name="Stubbs M."/>
            <person name="Talamas J."/>
            <person name="Tchuinga P."/>
            <person name="Tenzing P."/>
            <person name="Tesfaye S."/>
            <person name="Theodore J."/>
            <person name="Thoulutsang Y."/>
            <person name="Topham K."/>
            <person name="Towey S."/>
            <person name="Tsamla T."/>
            <person name="Tsomo N."/>
            <person name="Vallee D."/>
            <person name="Vassiliev H."/>
            <person name="Venkataraman V."/>
            <person name="Vinson J."/>
            <person name="Vo A."/>
            <person name="Wade C."/>
            <person name="Wang S."/>
            <person name="Wangchuk T."/>
            <person name="Wangdi T."/>
            <person name="Whittaker C."/>
            <person name="Wilkinson J."/>
            <person name="Wu Y."/>
            <person name="Wyman D."/>
            <person name="Yadav S."/>
            <person name="Yang S."/>
            <person name="Yang X."/>
            <person name="Yeager S."/>
            <person name="Yee E."/>
            <person name="Young G."/>
            <person name="Zainoun J."/>
            <person name="Zembeck L."/>
            <person name="Zimmer A."/>
            <person name="Zody M."/>
            <person name="Lander E."/>
        </authorList>
    </citation>
    <scope>NUCLEOTIDE SEQUENCE [LARGE SCALE GENOMIC DNA]</scope>
</reference>
<dbReference type="PROSITE" id="PS51860">
    <property type="entry name" value="REM_1"/>
    <property type="match status" value="1"/>
</dbReference>
<dbReference type="Ensembl" id="ENSCSAVT00000001082.1">
    <property type="protein sequence ID" value="ENSCSAVP00000001071.1"/>
    <property type="gene ID" value="ENSCSAVG00000000595.1"/>
</dbReference>
<dbReference type="CDD" id="cd11623">
    <property type="entry name" value="HR1_PKN_2"/>
    <property type="match status" value="1"/>
</dbReference>
<dbReference type="InterPro" id="IPR000719">
    <property type="entry name" value="Prot_kinase_dom"/>
</dbReference>
<dbReference type="Gene3D" id="1.10.510.10">
    <property type="entry name" value="Transferase(Phosphotransferase) domain 1"/>
    <property type="match status" value="1"/>
</dbReference>
<evidence type="ECO:0000256" key="3">
    <source>
        <dbReference type="ARBA" id="ARBA00022679"/>
    </source>
</evidence>
<feature type="region of interest" description="Disordered" evidence="11">
    <location>
        <begin position="458"/>
        <end position="487"/>
    </location>
</feature>
<dbReference type="InParanoid" id="H2Y6X3"/>
<dbReference type="STRING" id="51511.ENSCSAVP00000001071"/>
<dbReference type="eggNOG" id="KOG0694">
    <property type="taxonomic scope" value="Eukaryota"/>
</dbReference>
<dbReference type="GeneTree" id="ENSGT00940000168432"/>
<comment type="catalytic activity">
    <reaction evidence="8">
        <text>L-seryl-[protein] + ATP = O-phospho-L-seryl-[protein] + ADP + H(+)</text>
        <dbReference type="Rhea" id="RHEA:17989"/>
        <dbReference type="Rhea" id="RHEA-COMP:9863"/>
        <dbReference type="Rhea" id="RHEA-COMP:11604"/>
        <dbReference type="ChEBI" id="CHEBI:15378"/>
        <dbReference type="ChEBI" id="CHEBI:29999"/>
        <dbReference type="ChEBI" id="CHEBI:30616"/>
        <dbReference type="ChEBI" id="CHEBI:83421"/>
        <dbReference type="ChEBI" id="CHEBI:456216"/>
        <dbReference type="EC" id="2.7.11.1"/>
    </reaction>
</comment>
<feature type="region of interest" description="Disordered" evidence="11">
    <location>
        <begin position="378"/>
        <end position="413"/>
    </location>
</feature>
<dbReference type="InterPro" id="IPR050236">
    <property type="entry name" value="Ser_Thr_kinase_AGC"/>
</dbReference>
<evidence type="ECO:0000256" key="7">
    <source>
        <dbReference type="ARBA" id="ARBA00047899"/>
    </source>
</evidence>
<dbReference type="SMART" id="SM00220">
    <property type="entry name" value="S_TKc"/>
    <property type="match status" value="1"/>
</dbReference>
<evidence type="ECO:0000256" key="9">
    <source>
        <dbReference type="PROSITE-ProRule" id="PRU01207"/>
    </source>
</evidence>
<dbReference type="GO" id="GO:0005524">
    <property type="term" value="F:ATP binding"/>
    <property type="evidence" value="ECO:0007669"/>
    <property type="project" value="UniProtKB-UniRule"/>
</dbReference>
<organism evidence="14 15">
    <name type="scientific">Ciona savignyi</name>
    <name type="common">Pacific transparent sea squirt</name>
    <dbReference type="NCBI Taxonomy" id="51511"/>
    <lineage>
        <taxon>Eukaryota</taxon>
        <taxon>Metazoa</taxon>
        <taxon>Chordata</taxon>
        <taxon>Tunicata</taxon>
        <taxon>Ascidiacea</taxon>
        <taxon>Phlebobranchia</taxon>
        <taxon>Cionidae</taxon>
        <taxon>Ciona</taxon>
    </lineage>
</organism>
<feature type="domain" description="REM-1" evidence="13">
    <location>
        <begin position="1"/>
        <end position="85"/>
    </location>
</feature>
<dbReference type="EC" id="2.7.11.1" evidence="1"/>
<reference evidence="14" key="3">
    <citation type="submission" date="2025-09" db="UniProtKB">
        <authorList>
            <consortium name="Ensembl"/>
        </authorList>
    </citation>
    <scope>IDENTIFICATION</scope>
</reference>
<sequence>PPPPPDPAIPPEEQQKDPRIGGLEKQLRIEMMVKQGAENMMKSYTSGHGKDRKLIATAEQMLSESKTKIEVIRMQILQLKTHAASVASRSTDGNDGLPVRIAMLRHHVKIESAIVEGSKNVVRFMAEGKQDLTQTICYFNPAIALFDTEARLLPLLSPTTPNHHHPLFKPHVKSHPSLIYLTLIRIWCFNNSFIVVILVLPPHHPNTSPTHPGKLEVRLVGCQDLLDNVPGRSRNMSIQLPATSPENRAWIRGGSKSFHGKASNKYNVKPDDLSSDASLFNHVPSGVLLEVALFWRFYNNCPHIEIIYTLSHRNHKVALNMHMTSQVTFSNPKIERKPKLQRQKKIFRNKGKSFLRAKQMNINIATWSRLMKRAIPPCNDPNTFSPPSDVPAQEPHPAGKPPLGNPPVKTDSLNVSLSLSHTHPHDSPPSPITPQEMMSNIELEKPKPAPRRNKESFIQWNQPSSPPKPARRSNTPQAPDSGAKPRQIVMEDFKTIAVLGRGHFGKVLLTQHKQTGRMYAIKALKKGDIIARDEIDSLMVERRIFECATKVKHPFLVNLYACFQTPQHVCFVTEYASGGDLMLHIHTDVFNEPRTVFYTSCVVLGLQYLHENKIVYRDLKLDNL</sequence>
<proteinExistence type="predicted"/>
<accession>H2Y6X3</accession>
<reference evidence="14" key="2">
    <citation type="submission" date="2025-08" db="UniProtKB">
        <authorList>
            <consortium name="Ensembl"/>
        </authorList>
    </citation>
    <scope>IDENTIFICATION</scope>
</reference>
<evidence type="ECO:0000256" key="6">
    <source>
        <dbReference type="ARBA" id="ARBA00022840"/>
    </source>
</evidence>
<comment type="catalytic activity">
    <reaction evidence="7">
        <text>L-threonyl-[protein] + ATP = O-phospho-L-threonyl-[protein] + ADP + H(+)</text>
        <dbReference type="Rhea" id="RHEA:46608"/>
        <dbReference type="Rhea" id="RHEA-COMP:11060"/>
        <dbReference type="Rhea" id="RHEA-COMP:11605"/>
        <dbReference type="ChEBI" id="CHEBI:15378"/>
        <dbReference type="ChEBI" id="CHEBI:30013"/>
        <dbReference type="ChEBI" id="CHEBI:30616"/>
        <dbReference type="ChEBI" id="CHEBI:61977"/>
        <dbReference type="ChEBI" id="CHEBI:456216"/>
        <dbReference type="EC" id="2.7.11.1"/>
    </reaction>
</comment>
<evidence type="ECO:0000256" key="4">
    <source>
        <dbReference type="ARBA" id="ARBA00022741"/>
    </source>
</evidence>
<dbReference type="InterPro" id="IPR017441">
    <property type="entry name" value="Protein_kinase_ATP_BS"/>
</dbReference>
<dbReference type="Gene3D" id="1.10.287.160">
    <property type="entry name" value="HR1 repeat"/>
    <property type="match status" value="1"/>
</dbReference>
<dbReference type="FunFam" id="1.10.287.160:FF:000003">
    <property type="entry name" value="Putative serine/threonine-protein kinase N2"/>
    <property type="match status" value="1"/>
</dbReference>
<dbReference type="Pfam" id="PF00069">
    <property type="entry name" value="Pkinase"/>
    <property type="match status" value="1"/>
</dbReference>
<dbReference type="Gene3D" id="3.30.200.20">
    <property type="entry name" value="Phosphorylase Kinase, domain 1"/>
    <property type="match status" value="1"/>
</dbReference>
<keyword evidence="5" id="KW-0418">Kinase</keyword>
<dbReference type="SUPFAM" id="SSF56112">
    <property type="entry name" value="Protein kinase-like (PK-like)"/>
    <property type="match status" value="1"/>
</dbReference>
<keyword evidence="2" id="KW-0723">Serine/threonine-protein kinase</keyword>
<dbReference type="PROSITE" id="PS50011">
    <property type="entry name" value="PROTEIN_KINASE_DOM"/>
    <property type="match status" value="1"/>
</dbReference>
<dbReference type="GO" id="GO:0004674">
    <property type="term" value="F:protein serine/threonine kinase activity"/>
    <property type="evidence" value="ECO:0007669"/>
    <property type="project" value="UniProtKB-KW"/>
</dbReference>
<evidence type="ECO:0000256" key="8">
    <source>
        <dbReference type="ARBA" id="ARBA00048679"/>
    </source>
</evidence>
<evidence type="ECO:0000256" key="2">
    <source>
        <dbReference type="ARBA" id="ARBA00022527"/>
    </source>
</evidence>
<name>H2Y6X3_CIOSA</name>
<keyword evidence="15" id="KW-1185">Reference proteome</keyword>
<feature type="compositionally biased region" description="Pro residues" evidence="11">
    <location>
        <begin position="1"/>
        <end position="10"/>
    </location>
</feature>
<evidence type="ECO:0000313" key="14">
    <source>
        <dbReference type="Ensembl" id="ENSCSAVP00000001071.1"/>
    </source>
</evidence>
<evidence type="ECO:0000256" key="11">
    <source>
        <dbReference type="SAM" id="MobiDB-lite"/>
    </source>
</evidence>
<dbReference type="SUPFAM" id="SSF46585">
    <property type="entry name" value="HR1 repeat"/>
    <property type="match status" value="1"/>
</dbReference>
<evidence type="ECO:0000259" key="13">
    <source>
        <dbReference type="PROSITE" id="PS51860"/>
    </source>
</evidence>
<dbReference type="GO" id="GO:0035556">
    <property type="term" value="P:intracellular signal transduction"/>
    <property type="evidence" value="ECO:0007669"/>
    <property type="project" value="TreeGrafter"/>
</dbReference>
<evidence type="ECO:0000256" key="1">
    <source>
        <dbReference type="ARBA" id="ARBA00012513"/>
    </source>
</evidence>
<keyword evidence="9" id="KW-0175">Coiled coil</keyword>
<keyword evidence="6 10" id="KW-0067">ATP-binding</keyword>
<keyword evidence="3" id="KW-0808">Transferase</keyword>
<keyword evidence="4 10" id="KW-0547">Nucleotide-binding</keyword>
<dbReference type="HOGENOM" id="CLU_000288_132_1_1"/>
<dbReference type="Pfam" id="PF02185">
    <property type="entry name" value="HR1"/>
    <property type="match status" value="1"/>
</dbReference>
<evidence type="ECO:0000256" key="5">
    <source>
        <dbReference type="ARBA" id="ARBA00022777"/>
    </source>
</evidence>
<dbReference type="InterPro" id="IPR011072">
    <property type="entry name" value="HR1_rho-bd"/>
</dbReference>
<evidence type="ECO:0000256" key="10">
    <source>
        <dbReference type="PROSITE-ProRule" id="PRU10141"/>
    </source>
</evidence>
<dbReference type="Proteomes" id="UP000007875">
    <property type="component" value="Unassembled WGS sequence"/>
</dbReference>
<feature type="binding site" evidence="10">
    <location>
        <position position="522"/>
    </location>
    <ligand>
        <name>ATP</name>
        <dbReference type="ChEBI" id="CHEBI:30616"/>
    </ligand>
</feature>
<protein>
    <recommendedName>
        <fullName evidence="1">non-specific serine/threonine protein kinase</fullName>
        <ecNumber evidence="1">2.7.11.1</ecNumber>
    </recommendedName>
</protein>
<dbReference type="PANTHER" id="PTHR24356:SF210">
    <property type="entry name" value="SERINE_THREONINE-PROTEIN KINASE N"/>
    <property type="match status" value="1"/>
</dbReference>
<dbReference type="SMART" id="SM00742">
    <property type="entry name" value="Hr1"/>
    <property type="match status" value="1"/>
</dbReference>